<evidence type="ECO:0000259" key="1">
    <source>
        <dbReference type="PROSITE" id="PS51819"/>
    </source>
</evidence>
<proteinExistence type="predicted"/>
<protein>
    <submittedName>
        <fullName evidence="2">Bleomycin resistance protein</fullName>
    </submittedName>
</protein>
<accession>A0AAD1AEW7</accession>
<dbReference type="Gene3D" id="3.10.180.10">
    <property type="entry name" value="2,3-Dihydroxybiphenyl 1,2-Dioxygenase, domain 1"/>
    <property type="match status" value="1"/>
</dbReference>
<sequence>MVDHAQSPVVGSFIAGAVTVGIPVRDLEAAVTWHQRWIGREPDLVPMPGMVEWRINDGCYLQFFESAEAAGAAVVRLSVTDAQVAHEAALAGGLDIDPIEDYGFVKFTEFRDHEGNRFGLVQEDPSE</sequence>
<dbReference type="KEGG" id="ria:C7V51_07060"/>
<dbReference type="PROSITE" id="PS51819">
    <property type="entry name" value="VOC"/>
    <property type="match status" value="1"/>
</dbReference>
<dbReference type="SUPFAM" id="SSF54593">
    <property type="entry name" value="Glyoxalase/Bleomycin resistance protein/Dihydroxybiphenyl dioxygenase"/>
    <property type="match status" value="1"/>
</dbReference>
<reference evidence="2 3" key="1">
    <citation type="submission" date="2018-03" db="EMBL/GenBank/DDBJ databases">
        <title>Bacteriophage NCPPB3778 and a type I-E CRISPR drive the evolution of the US Biological Select Agent, Rathayibacter toxicus.</title>
        <authorList>
            <person name="Davis E.W.II."/>
            <person name="Tabima J.F."/>
            <person name="Weisberg A.J."/>
            <person name="Dantas Lopes L."/>
            <person name="Wiseman M.S."/>
            <person name="Wiseman M.S."/>
            <person name="Pupko T."/>
            <person name="Belcher M.S."/>
            <person name="Sechler A.J."/>
            <person name="Tancos M.A."/>
            <person name="Schroeder B.K."/>
            <person name="Murray T.D."/>
            <person name="Luster D.G."/>
            <person name="Schneider W.L."/>
            <person name="Rogers E."/>
            <person name="Andreote F.D."/>
            <person name="Grunwald N.J."/>
            <person name="Putnam M.L."/>
            <person name="Chang J.H."/>
        </authorList>
    </citation>
    <scope>NUCLEOTIDE SEQUENCE [LARGE SCALE GENOMIC DNA]</scope>
    <source>
        <strain evidence="2 3">NCCPB 2253</strain>
    </source>
</reference>
<evidence type="ECO:0000313" key="3">
    <source>
        <dbReference type="Proteomes" id="UP000283946"/>
    </source>
</evidence>
<evidence type="ECO:0000313" key="2">
    <source>
        <dbReference type="EMBL" id="AZZ55670.1"/>
    </source>
</evidence>
<dbReference type="InterPro" id="IPR029068">
    <property type="entry name" value="Glyas_Bleomycin-R_OHBP_Dase"/>
</dbReference>
<dbReference type="AlphaFoldDB" id="A0AAD1AEW7"/>
<name>A0AAD1AEW7_9MICO</name>
<dbReference type="RefSeq" id="WP_104264322.1">
    <property type="nucleotide sequence ID" value="NZ_CP028130.1"/>
</dbReference>
<dbReference type="InterPro" id="IPR037523">
    <property type="entry name" value="VOC_core"/>
</dbReference>
<gene>
    <name evidence="2" type="ORF">C7V51_07060</name>
</gene>
<dbReference type="EMBL" id="CP028130">
    <property type="protein sequence ID" value="AZZ55670.1"/>
    <property type="molecule type" value="Genomic_DNA"/>
</dbReference>
<dbReference type="Proteomes" id="UP000283946">
    <property type="component" value="Chromosome"/>
</dbReference>
<organism evidence="2 3">
    <name type="scientific">Rathayibacter iranicus</name>
    <dbReference type="NCBI Taxonomy" id="59737"/>
    <lineage>
        <taxon>Bacteria</taxon>
        <taxon>Bacillati</taxon>
        <taxon>Actinomycetota</taxon>
        <taxon>Actinomycetes</taxon>
        <taxon>Micrococcales</taxon>
        <taxon>Microbacteriaceae</taxon>
        <taxon>Rathayibacter</taxon>
    </lineage>
</organism>
<feature type="domain" description="VOC" evidence="1">
    <location>
        <begin position="16"/>
        <end position="123"/>
    </location>
</feature>